<evidence type="ECO:0000256" key="1">
    <source>
        <dbReference type="ARBA" id="ARBA00006243"/>
    </source>
</evidence>
<dbReference type="InterPro" id="IPR016188">
    <property type="entry name" value="PurM-like_N"/>
</dbReference>
<dbReference type="Pfam" id="PF00586">
    <property type="entry name" value="AIRS"/>
    <property type="match status" value="1"/>
</dbReference>
<proteinExistence type="inferred from homology"/>
<feature type="domain" description="PurM-like C-terminal" evidence="3">
    <location>
        <begin position="163"/>
        <end position="314"/>
    </location>
</feature>
<dbReference type="Pfam" id="PF02769">
    <property type="entry name" value="AIRS_C"/>
    <property type="match status" value="1"/>
</dbReference>
<dbReference type="CDD" id="cd02197">
    <property type="entry name" value="HypE"/>
    <property type="match status" value="1"/>
</dbReference>
<dbReference type="STRING" id="1307839.L21SP5_01268"/>
<gene>
    <name evidence="4" type="primary">hypE</name>
    <name evidence="4" type="ORF">L21SP5_01268</name>
</gene>
<dbReference type="SUPFAM" id="SSF55326">
    <property type="entry name" value="PurM N-terminal domain-like"/>
    <property type="match status" value="1"/>
</dbReference>
<evidence type="ECO:0000313" key="5">
    <source>
        <dbReference type="Proteomes" id="UP000064893"/>
    </source>
</evidence>
<dbReference type="NCBIfam" id="TIGR02124">
    <property type="entry name" value="hypE"/>
    <property type="match status" value="1"/>
</dbReference>
<dbReference type="EMBL" id="CP013118">
    <property type="protein sequence ID" value="ALO14922.1"/>
    <property type="molecule type" value="Genomic_DNA"/>
</dbReference>
<dbReference type="AlphaFoldDB" id="A0A0S2HXZ1"/>
<dbReference type="GO" id="GO:0051604">
    <property type="term" value="P:protein maturation"/>
    <property type="evidence" value="ECO:0007669"/>
    <property type="project" value="TreeGrafter"/>
</dbReference>
<dbReference type="SUPFAM" id="SSF56042">
    <property type="entry name" value="PurM C-terminal domain-like"/>
    <property type="match status" value="1"/>
</dbReference>
<accession>A0A0S2HXZ1</accession>
<dbReference type="Proteomes" id="UP000064893">
    <property type="component" value="Chromosome"/>
</dbReference>
<comment type="similarity">
    <text evidence="1">Belongs to the HypE family.</text>
</comment>
<feature type="domain" description="PurM-like N-terminal" evidence="2">
    <location>
        <begin position="36"/>
        <end position="148"/>
    </location>
</feature>
<protein>
    <submittedName>
        <fullName evidence="4">Hydrogenase isoenzymes formation protein HypE</fullName>
    </submittedName>
</protein>
<dbReference type="Gene3D" id="3.30.1330.10">
    <property type="entry name" value="PurM-like, N-terminal domain"/>
    <property type="match status" value="1"/>
</dbReference>
<dbReference type="RefSeq" id="WP_057952433.1">
    <property type="nucleotide sequence ID" value="NZ_CP013118.1"/>
</dbReference>
<dbReference type="InterPro" id="IPR036676">
    <property type="entry name" value="PurM-like_C_sf"/>
</dbReference>
<evidence type="ECO:0000259" key="3">
    <source>
        <dbReference type="Pfam" id="PF02769"/>
    </source>
</evidence>
<dbReference type="PATRIC" id="fig|1307839.3.peg.1358"/>
<evidence type="ECO:0000313" key="4">
    <source>
        <dbReference type="EMBL" id="ALO14922.1"/>
    </source>
</evidence>
<dbReference type="Gene3D" id="3.90.650.10">
    <property type="entry name" value="PurM-like C-terminal domain"/>
    <property type="match status" value="1"/>
</dbReference>
<keyword evidence="5" id="KW-1185">Reference proteome</keyword>
<evidence type="ECO:0000259" key="2">
    <source>
        <dbReference type="Pfam" id="PF00586"/>
    </source>
</evidence>
<dbReference type="InterPro" id="IPR036921">
    <property type="entry name" value="PurM-like_N_sf"/>
</dbReference>
<name>A0A0S2HXZ1_9BACT</name>
<dbReference type="InterPro" id="IPR011854">
    <property type="entry name" value="HypE"/>
</dbReference>
<dbReference type="OrthoDB" id="9801934at2"/>
<dbReference type="PANTHER" id="PTHR30303">
    <property type="entry name" value="HYDROGENASE ISOENZYMES FORMATION PROTEIN HYPE"/>
    <property type="match status" value="1"/>
</dbReference>
<dbReference type="KEGG" id="blq:L21SP5_01268"/>
<dbReference type="InterPro" id="IPR010918">
    <property type="entry name" value="PurM-like_C_dom"/>
</dbReference>
<reference evidence="4 5" key="1">
    <citation type="submission" date="2015-11" db="EMBL/GenBank/DDBJ databases">
        <title>Description and complete genome sequence of a novel strain predominating in hypersaline microbial mats and representing a new family of the Bacteriodetes phylum.</title>
        <authorList>
            <person name="Spring S."/>
            <person name="Bunk B."/>
            <person name="Sproer C."/>
            <person name="Klenk H.-P."/>
        </authorList>
    </citation>
    <scope>NUCLEOTIDE SEQUENCE [LARGE SCALE GENOMIC DNA]</scope>
    <source>
        <strain evidence="4 5">L21-Spi-D4</strain>
    </source>
</reference>
<dbReference type="PIRSF" id="PIRSF005644">
    <property type="entry name" value="Hdrgns_mtr_HypE"/>
    <property type="match status" value="1"/>
</dbReference>
<sequence length="337" mass="36451">MNDYIRPGHGSGGKLMHELIHDIFFRHFGHHELKKGSDSALLQSNGHRLAFTTDSFVVNPLFFPGGDIGKLAVCGTVNDLAVCGAIPQYLSAGFILEEGFSIAELEKIVISMAREAKNSGVNIVTGDTKVVHKGMADKLFINTSGIGYIPEYAGSFANNRKIKKGDVLIINGTLGDHAIAVLSEREDLPFQSTIKSDCACLNHLIHSLLEKKLHIKFMRDLTRGGLATCLNEIAQAQAIDIEINETRIPVKASVEGICETLGFDPLYLANEGKVVIIVSAEDASEVIETLKADDLGKESTIIGKVTSENGKKVIAESAIGGKRLLQMRTGEQLPRIC</sequence>
<organism evidence="4 5">
    <name type="scientific">Salinivirga cyanobacteriivorans</name>
    <dbReference type="NCBI Taxonomy" id="1307839"/>
    <lineage>
        <taxon>Bacteria</taxon>
        <taxon>Pseudomonadati</taxon>
        <taxon>Bacteroidota</taxon>
        <taxon>Bacteroidia</taxon>
        <taxon>Bacteroidales</taxon>
        <taxon>Salinivirgaceae</taxon>
        <taxon>Salinivirga</taxon>
    </lineage>
</organism>
<dbReference type="PANTHER" id="PTHR30303:SF0">
    <property type="entry name" value="CARBAMOYL DEHYDRATASE HYPE"/>
    <property type="match status" value="1"/>
</dbReference>